<dbReference type="PANTHER" id="PTHR14309:SF10">
    <property type="entry name" value="PH DOMAIN-CONTAINING PROTEIN"/>
    <property type="match status" value="1"/>
</dbReference>
<dbReference type="GO" id="GO:0016020">
    <property type="term" value="C:membrane"/>
    <property type="evidence" value="ECO:0007669"/>
    <property type="project" value="UniProtKB-SubCell"/>
</dbReference>
<name>A0AAV2ILA2_LYMST</name>
<evidence type="ECO:0000259" key="3">
    <source>
        <dbReference type="PROSITE" id="PS50003"/>
    </source>
</evidence>
<reference evidence="4 5" key="1">
    <citation type="submission" date="2024-04" db="EMBL/GenBank/DDBJ databases">
        <authorList>
            <consortium name="Genoscope - CEA"/>
            <person name="William W."/>
        </authorList>
    </citation>
    <scope>NUCLEOTIDE SEQUENCE [LARGE SCALE GENOMIC DNA]</scope>
</reference>
<evidence type="ECO:0000256" key="1">
    <source>
        <dbReference type="ARBA" id="ARBA00004370"/>
    </source>
</evidence>
<dbReference type="Gene3D" id="2.30.29.30">
    <property type="entry name" value="Pleckstrin-homology domain (PH domain)/Phosphotyrosine-binding domain (PTB)"/>
    <property type="match status" value="1"/>
</dbReference>
<comment type="subcellular location">
    <subcellularLocation>
        <location evidence="1">Membrane</location>
    </subcellularLocation>
</comment>
<comment type="caution">
    <text evidence="4">The sequence shown here is derived from an EMBL/GenBank/DDBJ whole genome shotgun (WGS) entry which is preliminary data.</text>
</comment>
<dbReference type="InterPro" id="IPR011993">
    <property type="entry name" value="PH-like_dom_sf"/>
</dbReference>
<dbReference type="PROSITE" id="PS50003">
    <property type="entry name" value="PH_DOMAIN"/>
    <property type="match status" value="1"/>
</dbReference>
<dbReference type="SUPFAM" id="SSF50729">
    <property type="entry name" value="PH domain-like"/>
    <property type="match status" value="1"/>
</dbReference>
<evidence type="ECO:0000313" key="5">
    <source>
        <dbReference type="Proteomes" id="UP001497497"/>
    </source>
</evidence>
<accession>A0AAV2ILA2</accession>
<organism evidence="4 5">
    <name type="scientific">Lymnaea stagnalis</name>
    <name type="common">Great pond snail</name>
    <name type="synonym">Helix stagnalis</name>
    <dbReference type="NCBI Taxonomy" id="6523"/>
    <lineage>
        <taxon>Eukaryota</taxon>
        <taxon>Metazoa</taxon>
        <taxon>Spiralia</taxon>
        <taxon>Lophotrochozoa</taxon>
        <taxon>Mollusca</taxon>
        <taxon>Gastropoda</taxon>
        <taxon>Heterobranchia</taxon>
        <taxon>Euthyneura</taxon>
        <taxon>Panpulmonata</taxon>
        <taxon>Hygrophila</taxon>
        <taxon>Lymnaeoidea</taxon>
        <taxon>Lymnaeidae</taxon>
        <taxon>Lymnaea</taxon>
    </lineage>
</organism>
<dbReference type="InterPro" id="IPR039680">
    <property type="entry name" value="PLEKHB1/2"/>
</dbReference>
<evidence type="ECO:0000256" key="2">
    <source>
        <dbReference type="ARBA" id="ARBA00023136"/>
    </source>
</evidence>
<feature type="domain" description="PH" evidence="3">
    <location>
        <begin position="7"/>
        <end position="116"/>
    </location>
</feature>
<dbReference type="SMART" id="SM00233">
    <property type="entry name" value="PH"/>
    <property type="match status" value="1"/>
</dbReference>
<dbReference type="EMBL" id="CAXITT010000809">
    <property type="protein sequence ID" value="CAL1546447.1"/>
    <property type="molecule type" value="Genomic_DNA"/>
</dbReference>
<dbReference type="Proteomes" id="UP001497497">
    <property type="component" value="Unassembled WGS sequence"/>
</dbReference>
<dbReference type="InterPro" id="IPR001849">
    <property type="entry name" value="PH_domain"/>
</dbReference>
<proteinExistence type="predicted"/>
<keyword evidence="2" id="KW-0472">Membrane</keyword>
<dbReference type="PANTHER" id="PTHR14309">
    <property type="entry name" value="EXPRESSED PROTEIN"/>
    <property type="match status" value="1"/>
</dbReference>
<evidence type="ECO:0000313" key="4">
    <source>
        <dbReference type="EMBL" id="CAL1546447.1"/>
    </source>
</evidence>
<gene>
    <name evidence="4" type="ORF">GSLYS_00019824001</name>
</gene>
<dbReference type="Pfam" id="PF00169">
    <property type="entry name" value="PH"/>
    <property type="match status" value="1"/>
</dbReference>
<keyword evidence="5" id="KW-1185">Reference proteome</keyword>
<protein>
    <recommendedName>
        <fullName evidence="3">PH domain-containing protein</fullName>
    </recommendedName>
</protein>
<dbReference type="GO" id="GO:0045595">
    <property type="term" value="P:regulation of cell differentiation"/>
    <property type="evidence" value="ECO:0007669"/>
    <property type="project" value="TreeGrafter"/>
</dbReference>
<sequence>MASPGFDIAKAGWLYRQSSVLHRWKKNWFVLDRQGDLRYFENPDTPRAEERIVVRGAVTHIKTGPDCRRADPPEGLSQTKACYLELMMREKESMLLCAESLDDMRAWQISLEEARTLPGASYPPSVTSTTFITAPGYYPYGNHYGGYGYQGHVINPSPTQSETFCICSVYHTPTGTTTVVNAAPGQQIVYVDDAPYRHRRCYRGGIYPVPMFFW</sequence>
<dbReference type="FunFam" id="2.30.29.30:FF:000073">
    <property type="entry name" value="Pleckstrin homology domain-containing family B member 2"/>
    <property type="match status" value="1"/>
</dbReference>
<dbReference type="AlphaFoldDB" id="A0AAV2ILA2"/>